<dbReference type="InterPro" id="IPR042081">
    <property type="entry name" value="RNA_2'-PTrans_C"/>
</dbReference>
<dbReference type="EC" id="2.7.1.160" evidence="3"/>
<evidence type="ECO:0000256" key="5">
    <source>
        <dbReference type="ARBA" id="ARBA00023027"/>
    </source>
</evidence>
<dbReference type="Pfam" id="PF01885">
    <property type="entry name" value="PTS_2-RNA"/>
    <property type="match status" value="1"/>
</dbReference>
<feature type="region of interest" description="Disordered" evidence="7">
    <location>
        <begin position="293"/>
        <end position="322"/>
    </location>
</feature>
<protein>
    <recommendedName>
        <fullName evidence="3">2'-phosphotransferase</fullName>
        <ecNumber evidence="3">2.7.1.160</ecNumber>
    </recommendedName>
</protein>
<evidence type="ECO:0000313" key="9">
    <source>
        <dbReference type="Proteomes" id="UP000326565"/>
    </source>
</evidence>
<evidence type="ECO:0000256" key="6">
    <source>
        <dbReference type="ARBA" id="ARBA00047949"/>
    </source>
</evidence>
<accession>A0A5N5XFG1</accession>
<evidence type="ECO:0000256" key="1">
    <source>
        <dbReference type="ARBA" id="ARBA00003343"/>
    </source>
</evidence>
<keyword evidence="5" id="KW-0520">NAD</keyword>
<dbReference type="Gene3D" id="1.10.10.970">
    <property type="entry name" value="RNA 2'-phosphotransferase, Tpt1/KptA family, N-terminal domain"/>
    <property type="match status" value="1"/>
</dbReference>
<dbReference type="InterPro" id="IPR042080">
    <property type="entry name" value="RNA_2'-PTrans_N"/>
</dbReference>
<feature type="compositionally biased region" description="Basic and acidic residues" evidence="7">
    <location>
        <begin position="305"/>
        <end position="322"/>
    </location>
</feature>
<proteinExistence type="inferred from homology"/>
<reference evidence="8 9" key="1">
    <citation type="submission" date="2019-04" db="EMBL/GenBank/DDBJ databases">
        <title>Friends and foes A comparative genomics study of 23 Aspergillus species from section Flavi.</title>
        <authorList>
            <consortium name="DOE Joint Genome Institute"/>
            <person name="Kjaerbolling I."/>
            <person name="Vesth T."/>
            <person name="Frisvad J.C."/>
            <person name="Nybo J.L."/>
            <person name="Theobald S."/>
            <person name="Kildgaard S."/>
            <person name="Isbrandt T."/>
            <person name="Kuo A."/>
            <person name="Sato A."/>
            <person name="Lyhne E.K."/>
            <person name="Kogle M.E."/>
            <person name="Wiebenga A."/>
            <person name="Kun R.S."/>
            <person name="Lubbers R.J."/>
            <person name="Makela M.R."/>
            <person name="Barry K."/>
            <person name="Chovatia M."/>
            <person name="Clum A."/>
            <person name="Daum C."/>
            <person name="Haridas S."/>
            <person name="He G."/>
            <person name="LaButti K."/>
            <person name="Lipzen A."/>
            <person name="Mondo S."/>
            <person name="Riley R."/>
            <person name="Salamov A."/>
            <person name="Simmons B.A."/>
            <person name="Magnuson J.K."/>
            <person name="Henrissat B."/>
            <person name="Mortensen U.H."/>
            <person name="Larsen T.O."/>
            <person name="Devries R.P."/>
            <person name="Grigoriev I.V."/>
            <person name="Machida M."/>
            <person name="Baker S.E."/>
            <person name="Andersen M.R."/>
        </authorList>
    </citation>
    <scope>NUCLEOTIDE SEQUENCE [LARGE SCALE GENOMIC DNA]</scope>
    <source>
        <strain evidence="8 9">CBS 151.66</strain>
    </source>
</reference>
<dbReference type="Gene3D" id="3.20.170.30">
    <property type="match status" value="1"/>
</dbReference>
<comment type="catalytic activity">
    <reaction evidence="6">
        <text>2'-phospho-[ligated tRNA] + NAD(+) = mature tRNA + ADP-alpha-D-ribose 1'',2''-cyclic phosphate + nicotinamide</text>
        <dbReference type="Rhea" id="RHEA:23324"/>
        <dbReference type="Rhea" id="RHEA-COMP:11106"/>
        <dbReference type="Rhea" id="RHEA-COMP:11107"/>
        <dbReference type="ChEBI" id="CHEBI:17154"/>
        <dbReference type="ChEBI" id="CHEBI:57540"/>
        <dbReference type="ChEBI" id="CHEBI:76596"/>
        <dbReference type="ChEBI" id="CHEBI:82883"/>
        <dbReference type="ChEBI" id="CHEBI:85027"/>
        <dbReference type="EC" id="2.7.1.160"/>
    </reaction>
</comment>
<dbReference type="Proteomes" id="UP000326565">
    <property type="component" value="Unassembled WGS sequence"/>
</dbReference>
<evidence type="ECO:0000256" key="4">
    <source>
        <dbReference type="ARBA" id="ARBA00022679"/>
    </source>
</evidence>
<organism evidence="8 9">
    <name type="scientific">Aspergillus leporis</name>
    <dbReference type="NCBI Taxonomy" id="41062"/>
    <lineage>
        <taxon>Eukaryota</taxon>
        <taxon>Fungi</taxon>
        <taxon>Dikarya</taxon>
        <taxon>Ascomycota</taxon>
        <taxon>Pezizomycotina</taxon>
        <taxon>Eurotiomycetes</taxon>
        <taxon>Eurotiomycetidae</taxon>
        <taxon>Eurotiales</taxon>
        <taxon>Aspergillaceae</taxon>
        <taxon>Aspergillus</taxon>
        <taxon>Aspergillus subgen. Circumdati</taxon>
    </lineage>
</organism>
<sequence length="322" mass="34496">MGQQRRGKPNGGGRDVTVSKALSLLLRHAAEKEGLKLDSQGYANVADVLAWRKLKSLKVTLPEIIHAVATSDKKRFALLHIPSTEAAQQSTTTSTTSITEQAIPTTSAAQDTATETALSVADADPLHFLIRATQGHSIKSVDAASFLEKLSLEDESKLPDTVVHGTFHAAWPAILASGGLRCMGRNQVHFATGPPLDSVLDEGAKGLDGEKVISGMRRDAQVLIYVDLRKALAAGCPFWRSENGVILSEGMATGEGDAKQGVVPVEFFDVAVEKKQGMGKIWERGVEIQALPEDLIKKGNPKGKRGSDKNKEKKKVDTDAQS</sequence>
<keyword evidence="4" id="KW-0808">Transferase</keyword>
<comment type="similarity">
    <text evidence="2">Belongs to the KptA/TPT1 family.</text>
</comment>
<evidence type="ECO:0000256" key="2">
    <source>
        <dbReference type="ARBA" id="ARBA00009836"/>
    </source>
</evidence>
<dbReference type="OrthoDB" id="419694at2759"/>
<dbReference type="GO" id="GO:0000215">
    <property type="term" value="F:tRNA 2'-phosphotransferase activity"/>
    <property type="evidence" value="ECO:0007669"/>
    <property type="project" value="UniProtKB-EC"/>
</dbReference>
<name>A0A5N5XFG1_9EURO</name>
<dbReference type="PANTHER" id="PTHR12684">
    <property type="entry name" value="PUTATIVE PHOSPHOTRANSFERASE"/>
    <property type="match status" value="1"/>
</dbReference>
<dbReference type="PANTHER" id="PTHR12684:SF2">
    <property type="entry name" value="TRNA 2'-PHOSPHOTRANSFERASE 1"/>
    <property type="match status" value="1"/>
</dbReference>
<evidence type="ECO:0000256" key="7">
    <source>
        <dbReference type="SAM" id="MobiDB-lite"/>
    </source>
</evidence>
<dbReference type="GO" id="GO:0006388">
    <property type="term" value="P:tRNA splicing, via endonucleolytic cleavage and ligation"/>
    <property type="evidence" value="ECO:0007669"/>
    <property type="project" value="TreeGrafter"/>
</dbReference>
<dbReference type="EMBL" id="ML732160">
    <property type="protein sequence ID" value="KAB8078254.1"/>
    <property type="molecule type" value="Genomic_DNA"/>
</dbReference>
<evidence type="ECO:0000313" key="8">
    <source>
        <dbReference type="EMBL" id="KAB8078254.1"/>
    </source>
</evidence>
<gene>
    <name evidence="8" type="ORF">BDV29DRAFT_166803</name>
</gene>
<dbReference type="InterPro" id="IPR002745">
    <property type="entry name" value="Ptrans_KptA/Tpt1"/>
</dbReference>
<keyword evidence="9" id="KW-1185">Reference proteome</keyword>
<evidence type="ECO:0000256" key="3">
    <source>
        <dbReference type="ARBA" id="ARBA00012007"/>
    </source>
</evidence>
<dbReference type="SUPFAM" id="SSF56399">
    <property type="entry name" value="ADP-ribosylation"/>
    <property type="match status" value="1"/>
</dbReference>
<dbReference type="AlphaFoldDB" id="A0A5N5XFG1"/>
<comment type="function">
    <text evidence="1">Catalyzes the last step of tRNA splicing, the transfer of the splice junction 2'-phosphate from ligated tRNA to NAD to produce ADP-ribose 1''-2'' cyclic phosphate.</text>
</comment>